<keyword evidence="4" id="KW-1185">Reference proteome</keyword>
<reference evidence="3" key="1">
    <citation type="submission" date="2017-07" db="EMBL/GenBank/DDBJ databases">
        <title>Taro Niue Genome Assembly and Annotation.</title>
        <authorList>
            <person name="Atibalentja N."/>
            <person name="Keating K."/>
            <person name="Fields C.J."/>
        </authorList>
    </citation>
    <scope>NUCLEOTIDE SEQUENCE</scope>
    <source>
        <strain evidence="3">Niue_2</strain>
        <tissue evidence="3">Leaf</tissue>
    </source>
</reference>
<feature type="transmembrane region" description="Helical" evidence="2">
    <location>
        <begin position="21"/>
        <end position="43"/>
    </location>
</feature>
<evidence type="ECO:0000313" key="3">
    <source>
        <dbReference type="EMBL" id="MQL72948.1"/>
    </source>
</evidence>
<keyword evidence="2" id="KW-1133">Transmembrane helix</keyword>
<evidence type="ECO:0000313" key="4">
    <source>
        <dbReference type="Proteomes" id="UP000652761"/>
    </source>
</evidence>
<accession>A0A843TMN5</accession>
<dbReference type="Proteomes" id="UP000652761">
    <property type="component" value="Unassembled WGS sequence"/>
</dbReference>
<comment type="caution">
    <text evidence="3">The sequence shown here is derived from an EMBL/GenBank/DDBJ whole genome shotgun (WGS) entry which is preliminary data.</text>
</comment>
<keyword evidence="2" id="KW-0812">Transmembrane</keyword>
<keyword evidence="2" id="KW-0472">Membrane</keyword>
<feature type="region of interest" description="Disordered" evidence="1">
    <location>
        <begin position="317"/>
        <end position="390"/>
    </location>
</feature>
<dbReference type="AlphaFoldDB" id="A0A843TMN5"/>
<evidence type="ECO:0000256" key="1">
    <source>
        <dbReference type="SAM" id="MobiDB-lite"/>
    </source>
</evidence>
<feature type="compositionally biased region" description="Gly residues" evidence="1">
    <location>
        <begin position="338"/>
        <end position="351"/>
    </location>
</feature>
<proteinExistence type="predicted"/>
<dbReference type="EMBL" id="NMUH01000147">
    <property type="protein sequence ID" value="MQL72948.1"/>
    <property type="molecule type" value="Genomic_DNA"/>
</dbReference>
<organism evidence="3 4">
    <name type="scientific">Colocasia esculenta</name>
    <name type="common">Wild taro</name>
    <name type="synonym">Arum esculentum</name>
    <dbReference type="NCBI Taxonomy" id="4460"/>
    <lineage>
        <taxon>Eukaryota</taxon>
        <taxon>Viridiplantae</taxon>
        <taxon>Streptophyta</taxon>
        <taxon>Embryophyta</taxon>
        <taxon>Tracheophyta</taxon>
        <taxon>Spermatophyta</taxon>
        <taxon>Magnoliopsida</taxon>
        <taxon>Liliopsida</taxon>
        <taxon>Araceae</taxon>
        <taxon>Aroideae</taxon>
        <taxon>Colocasieae</taxon>
        <taxon>Colocasia</taxon>
    </lineage>
</organism>
<sequence length="437" mass="47476">MPKSKEEKADDKQISTILFKHAHVIYIYDIYIYAFNGVLYLHWACIQQVMYMDVDDGVFVPPSDVYMVEYICVTNGEFVPPQGNSPLRVSFVTPEDLDRGLDVCHFMTPEVLTWPRCVSLYDTGGFTHVPRRVSFYDTGGLKHGPRESCNNLWRLYAGEHRRARPRRQSANGCRRPFPTRAAYASSVYLWARKRLVGRIARSAMGVCPPIYRICGGHTGGGTLPGGGLAGTSVEAGREPARVLEMGADWRRGPPVRGLIGGPPGWWRGVHRSGVLTGAPVAGGGGRTGALLLAGAEPAAPLLAWGPNRHPLLAGTEPAAPPCRRRGDPGAPPLQARGGLTGSPWRGGGRTGGLSCRRRGPNRRPPVGEGANRHPCGGREPAAPLTGEGANRRPPWGFLFGPLLFKVGPSSFQAIVLRTSREKTRERALRASRAWFVG</sequence>
<protein>
    <submittedName>
        <fullName evidence="3">Uncharacterized protein</fullName>
    </submittedName>
</protein>
<gene>
    <name evidence="3" type="ORF">Taro_005290</name>
</gene>
<evidence type="ECO:0000256" key="2">
    <source>
        <dbReference type="SAM" id="Phobius"/>
    </source>
</evidence>
<name>A0A843TMN5_COLES</name>